<dbReference type="SUPFAM" id="SSF51182">
    <property type="entry name" value="RmlC-like cupins"/>
    <property type="match status" value="2"/>
</dbReference>
<feature type="domain" description="Cupin type-2" evidence="1">
    <location>
        <begin position="167"/>
        <end position="232"/>
    </location>
</feature>
<protein>
    <submittedName>
        <fullName evidence="2">Quercetin dioxygenase-like cupin family protein</fullName>
    </submittedName>
</protein>
<keyword evidence="3" id="KW-1185">Reference proteome</keyword>
<dbReference type="InterPro" id="IPR052535">
    <property type="entry name" value="Bacilysin_H2HPP_isomerase"/>
</dbReference>
<comment type="caution">
    <text evidence="2">The sequence shown here is derived from an EMBL/GenBank/DDBJ whole genome shotgun (WGS) entry which is preliminary data.</text>
</comment>
<dbReference type="Pfam" id="PF07883">
    <property type="entry name" value="Cupin_2"/>
    <property type="match status" value="1"/>
</dbReference>
<dbReference type="PANTHER" id="PTHR40112">
    <property type="entry name" value="H2HPP ISOMERASE"/>
    <property type="match status" value="1"/>
</dbReference>
<accession>A0ABU1SX24</accession>
<name>A0ABU1SX24_9HYPH</name>
<evidence type="ECO:0000313" key="2">
    <source>
        <dbReference type="EMBL" id="MDR6903509.1"/>
    </source>
</evidence>
<dbReference type="Proteomes" id="UP001250791">
    <property type="component" value="Unassembled WGS sequence"/>
</dbReference>
<dbReference type="RefSeq" id="WP_183774743.1">
    <property type="nucleotide sequence ID" value="NZ_JAVDUP010000008.1"/>
</dbReference>
<gene>
    <name evidence="2" type="ORF">J2W52_005142</name>
</gene>
<sequence length="251" mass="26800">MRYVQKLKLDVGAEDAPEARTSVFGSLSAIGTCRIDHVLLSAPASPVGLHSQTVERLIYVLAGAISLKEGADFVRLEANDFLFVPRSRAIIIMGTDSAARLLDIQVPISYERSSPAADKALSDLKGRVDENAFAVHTAHAAEGRAFETQALIDRKIGSESIKAFISLVHPGSGMGLHVHPFDQFYYVLQGELSVLLGFDSGRMSEGDLVAFPAGLIHSNSNDGASPTLLLTINVPEVPVGTRGAYSIDLNS</sequence>
<evidence type="ECO:0000313" key="3">
    <source>
        <dbReference type="Proteomes" id="UP001250791"/>
    </source>
</evidence>
<evidence type="ECO:0000259" key="1">
    <source>
        <dbReference type="Pfam" id="PF07883"/>
    </source>
</evidence>
<dbReference type="PANTHER" id="PTHR40112:SF1">
    <property type="entry name" value="H2HPP ISOMERASE"/>
    <property type="match status" value="1"/>
</dbReference>
<organism evidence="2 3">
    <name type="scientific">Rhizobium miluonense</name>
    <dbReference type="NCBI Taxonomy" id="411945"/>
    <lineage>
        <taxon>Bacteria</taxon>
        <taxon>Pseudomonadati</taxon>
        <taxon>Pseudomonadota</taxon>
        <taxon>Alphaproteobacteria</taxon>
        <taxon>Hyphomicrobiales</taxon>
        <taxon>Rhizobiaceae</taxon>
        <taxon>Rhizobium/Agrobacterium group</taxon>
        <taxon>Rhizobium</taxon>
    </lineage>
</organism>
<dbReference type="Gene3D" id="2.60.120.10">
    <property type="entry name" value="Jelly Rolls"/>
    <property type="match status" value="2"/>
</dbReference>
<dbReference type="InterPro" id="IPR011051">
    <property type="entry name" value="RmlC_Cupin_sf"/>
</dbReference>
<proteinExistence type="predicted"/>
<dbReference type="InterPro" id="IPR013096">
    <property type="entry name" value="Cupin_2"/>
</dbReference>
<dbReference type="EMBL" id="JAVDUP010000008">
    <property type="protein sequence ID" value="MDR6903509.1"/>
    <property type="molecule type" value="Genomic_DNA"/>
</dbReference>
<dbReference type="InterPro" id="IPR014710">
    <property type="entry name" value="RmlC-like_jellyroll"/>
</dbReference>
<reference evidence="2 3" key="1">
    <citation type="submission" date="2023-07" db="EMBL/GenBank/DDBJ databases">
        <title>Sorghum-associated microbial communities from plants grown in Nebraska, USA.</title>
        <authorList>
            <person name="Schachtman D."/>
        </authorList>
    </citation>
    <scope>NUCLEOTIDE SEQUENCE [LARGE SCALE GENOMIC DNA]</scope>
    <source>
        <strain evidence="2 3">3199</strain>
    </source>
</reference>